<dbReference type="SUPFAM" id="SSF56112">
    <property type="entry name" value="Protein kinase-like (PK-like)"/>
    <property type="match status" value="1"/>
</dbReference>
<name>A0ABR4GK94_9EURO</name>
<evidence type="ECO:0000259" key="2">
    <source>
        <dbReference type="Pfam" id="PF01636"/>
    </source>
</evidence>
<dbReference type="CDD" id="cd05154">
    <property type="entry name" value="ACAD10_11_N-like"/>
    <property type="match status" value="1"/>
</dbReference>
<proteinExistence type="predicted"/>
<dbReference type="Gene3D" id="3.30.200.20">
    <property type="entry name" value="Phosphorylase Kinase, domain 1"/>
    <property type="match status" value="1"/>
</dbReference>
<dbReference type="Gene3D" id="3.90.1200.10">
    <property type="match status" value="1"/>
</dbReference>
<accession>A0ABR4GK94</accession>
<dbReference type="InterPro" id="IPR011009">
    <property type="entry name" value="Kinase-like_dom_sf"/>
</dbReference>
<gene>
    <name evidence="3" type="ORF">BJX66DRAFT_322043</name>
</gene>
<dbReference type="InterPro" id="IPR052898">
    <property type="entry name" value="ACAD10-like"/>
</dbReference>
<comment type="caution">
    <text evidence="3">The sequence shown here is derived from an EMBL/GenBank/DDBJ whole genome shotgun (WGS) entry which is preliminary data.</text>
</comment>
<dbReference type="Pfam" id="PF01636">
    <property type="entry name" value="APH"/>
    <property type="match status" value="1"/>
</dbReference>
<protein>
    <submittedName>
        <fullName evidence="3">Kinase-like domain-containing protein</fullName>
    </submittedName>
</protein>
<evidence type="ECO:0000313" key="3">
    <source>
        <dbReference type="EMBL" id="KAL2799477.1"/>
    </source>
</evidence>
<evidence type="ECO:0000256" key="1">
    <source>
        <dbReference type="SAM" id="MobiDB-lite"/>
    </source>
</evidence>
<dbReference type="Proteomes" id="UP001610563">
    <property type="component" value="Unassembled WGS sequence"/>
</dbReference>
<dbReference type="InterPro" id="IPR002575">
    <property type="entry name" value="Aminoglycoside_PTrfase"/>
</dbReference>
<dbReference type="EMBL" id="JBFTWV010000007">
    <property type="protein sequence ID" value="KAL2799477.1"/>
    <property type="molecule type" value="Genomic_DNA"/>
</dbReference>
<organism evidence="3 4">
    <name type="scientific">Aspergillus keveii</name>
    <dbReference type="NCBI Taxonomy" id="714993"/>
    <lineage>
        <taxon>Eukaryota</taxon>
        <taxon>Fungi</taxon>
        <taxon>Dikarya</taxon>
        <taxon>Ascomycota</taxon>
        <taxon>Pezizomycotina</taxon>
        <taxon>Eurotiomycetes</taxon>
        <taxon>Eurotiomycetidae</taxon>
        <taxon>Eurotiales</taxon>
        <taxon>Aspergillaceae</taxon>
        <taxon>Aspergillus</taxon>
        <taxon>Aspergillus subgen. Nidulantes</taxon>
    </lineage>
</organism>
<dbReference type="InterPro" id="IPR041726">
    <property type="entry name" value="ACAD10_11_N"/>
</dbReference>
<reference evidence="3 4" key="1">
    <citation type="submission" date="2024-07" db="EMBL/GenBank/DDBJ databases">
        <title>Section-level genome sequencing and comparative genomics of Aspergillus sections Usti and Cavernicolus.</title>
        <authorList>
            <consortium name="Lawrence Berkeley National Laboratory"/>
            <person name="Nybo J.L."/>
            <person name="Vesth T.C."/>
            <person name="Theobald S."/>
            <person name="Frisvad J.C."/>
            <person name="Larsen T.O."/>
            <person name="Kjaerboelling I."/>
            <person name="Rothschild-Mancinelli K."/>
            <person name="Lyhne E.K."/>
            <person name="Kogle M.E."/>
            <person name="Barry K."/>
            <person name="Clum A."/>
            <person name="Na H."/>
            <person name="Ledsgaard L."/>
            <person name="Lin J."/>
            <person name="Lipzen A."/>
            <person name="Kuo A."/>
            <person name="Riley R."/>
            <person name="Mondo S."/>
            <person name="Labutti K."/>
            <person name="Haridas S."/>
            <person name="Pangalinan J."/>
            <person name="Salamov A.A."/>
            <person name="Simmons B.A."/>
            <person name="Magnuson J.K."/>
            <person name="Chen J."/>
            <person name="Drula E."/>
            <person name="Henrissat B."/>
            <person name="Wiebenga A."/>
            <person name="Lubbers R.J."/>
            <person name="Gomes A.C."/>
            <person name="Makela M.R."/>
            <person name="Stajich J."/>
            <person name="Grigoriev I.V."/>
            <person name="Mortensen U.H."/>
            <person name="De Vries R.P."/>
            <person name="Baker S.E."/>
            <person name="Andersen M.R."/>
        </authorList>
    </citation>
    <scope>NUCLEOTIDE SEQUENCE [LARGE SCALE GENOMIC DNA]</scope>
    <source>
        <strain evidence="3 4">CBS 209.92</strain>
    </source>
</reference>
<evidence type="ECO:0000313" key="4">
    <source>
        <dbReference type="Proteomes" id="UP001610563"/>
    </source>
</evidence>
<feature type="region of interest" description="Disordered" evidence="1">
    <location>
        <begin position="374"/>
        <end position="397"/>
    </location>
</feature>
<dbReference type="PANTHER" id="PTHR47829">
    <property type="entry name" value="HYDROLASE, PUTATIVE (AFU_ORTHOLOGUE AFUA_1G12880)-RELATED"/>
    <property type="match status" value="1"/>
</dbReference>
<dbReference type="PANTHER" id="PTHR47829:SF1">
    <property type="entry name" value="HAD FAMILY PHOSPHATASE"/>
    <property type="match status" value="1"/>
</dbReference>
<dbReference type="InterPro" id="IPR008271">
    <property type="entry name" value="Ser/Thr_kinase_AS"/>
</dbReference>
<feature type="domain" description="Aminoglycoside phosphotransferase" evidence="2">
    <location>
        <begin position="30"/>
        <end position="257"/>
    </location>
</feature>
<keyword evidence="4" id="KW-1185">Reference proteome</keyword>
<dbReference type="PROSITE" id="PS00108">
    <property type="entry name" value="PROTEIN_KINASE_ST"/>
    <property type="match status" value="1"/>
</dbReference>
<sequence length="397" mass="43727">MAGPVRQPIDIPSLERYIAKQVPEIIPPLDVKQFGFGQSNPTYLLTSTTTGSRFVLRKKPPGKLLSKTAHQVEREYRILHALRDTDVPVPKVYVLCEDADVIGTAFYIMEFLDGRFITDPLMPGVEPGERREMWRSAVETLVKLHTLNYESLGLSTLGKPSGFYTRQIKTFTSISRTQSLATDVETKLAIGPLPHLEEMTTFFSQNQPADRTSIVHGDYKIDNIVFHKTEPRVIGVLDWEMATLGHPLSDVVSLVSPFLPHTWGVQGTSSSLSPPLPSGSDLAESGLPTLEECIGWYTAGGGYADVRKDLTWGRAFAGFRGAVIMQGIAARYALRQASSASAKEFGAMAWPTAENVWGLVREMQGYSKQVQGSRVVEGEIREGEGEARGSDRGKGRL</sequence>
<feature type="compositionally biased region" description="Basic and acidic residues" evidence="1">
    <location>
        <begin position="376"/>
        <end position="397"/>
    </location>
</feature>